<dbReference type="Pfam" id="PF00134">
    <property type="entry name" value="Cyclin_N"/>
    <property type="match status" value="1"/>
</dbReference>
<dbReference type="InterPro" id="IPR006671">
    <property type="entry name" value="Cyclin_N"/>
</dbReference>
<dbReference type="EMBL" id="BQFW01000005">
    <property type="protein sequence ID" value="GJJ71343.1"/>
    <property type="molecule type" value="Genomic_DNA"/>
</dbReference>
<sequence>MDDRAQRSASQAARRDDNNTHRVLSEEKENQRQQQGSSAPKGVARYKEPTSSLSLPSRNEPRDGLFSIPTTIRHTSQRTYASTRLTKDPALVDITYKAVPNTTTTAANALKLDGRATTSKHPSTISRVDTATVASQAVSYVRGSTYTDRIQAYHGKSSGCVPPSVPLLTNPSPRSTTSFTVPIGQVVYPHLVSTDKAPNHSSTLEAEQSSGEVNSNEVSMVEFKTLERPTTSAPSGRLRPTTAIMASPKQEVSATVRRGGQRQRIEPTNHSATGEETMADIEYPRRHAPDDILASRIAYRKPPVNKYLPVTSRPQFNSNIPVPIRHTKRAYSVIERLPSAAAATLNPRSSLAAAADFPTAFSSGRNRSPPKQTTNDGEAAPHPAKRQKVNEAQATVVVGIANITTKLDEQRAATITEADTGISKIHPSDIDPAYVAEYSDDIFDHLRELEILLAPDFSYLWDHSDEYWMERQNWVEIMSQICVLVDACNETLFLAVNILDRALSRNFAVSQSPRLVLSFKSFSDFVSTSLSEKDKNYIIAITCVLIAAKYEERNRNSTAYIYVNYISQLGISVDAETFRRGEREMLAFLDYRLGWPGPLSFLRRFSRADGAELWARTVAKYILEVALFDQRLLIHKPSTQAAAALNIGRRMMGRSTWTYRLVRESGYTVTDLDPAINDMFRFLKDPIVTKTTPFGKYMRPLFFNTRLRRSSTPTSHMQQSSAFHS</sequence>
<dbReference type="InterPro" id="IPR004367">
    <property type="entry name" value="Cyclin_C-dom"/>
</dbReference>
<comment type="caution">
    <text evidence="6">The sequence shown here is derived from an EMBL/GenBank/DDBJ whole genome shotgun (WGS) entry which is preliminary data.</text>
</comment>
<proteinExistence type="inferred from homology"/>
<dbReference type="InterPro" id="IPR039361">
    <property type="entry name" value="Cyclin"/>
</dbReference>
<feature type="region of interest" description="Disordered" evidence="3">
    <location>
        <begin position="197"/>
        <end position="216"/>
    </location>
</feature>
<feature type="region of interest" description="Disordered" evidence="3">
    <location>
        <begin position="358"/>
        <end position="388"/>
    </location>
</feature>
<keyword evidence="1 2" id="KW-0195">Cyclin</keyword>
<evidence type="ECO:0000256" key="2">
    <source>
        <dbReference type="RuleBase" id="RU000383"/>
    </source>
</evidence>
<dbReference type="OrthoDB" id="5590282at2759"/>
<feature type="compositionally biased region" description="Polar residues" evidence="3">
    <location>
        <begin position="360"/>
        <end position="376"/>
    </location>
</feature>
<feature type="domain" description="Cyclin-like" evidence="4">
    <location>
        <begin position="473"/>
        <end position="587"/>
    </location>
</feature>
<dbReference type="SUPFAM" id="SSF47954">
    <property type="entry name" value="Cyclin-like"/>
    <property type="match status" value="2"/>
</dbReference>
<evidence type="ECO:0000313" key="6">
    <source>
        <dbReference type="EMBL" id="GJJ71343.1"/>
    </source>
</evidence>
<reference evidence="6" key="1">
    <citation type="submission" date="2021-11" db="EMBL/GenBank/DDBJ databases">
        <authorList>
            <person name="Herlambang A."/>
            <person name="Guo Y."/>
            <person name="Takashima Y."/>
            <person name="Nishizawa T."/>
        </authorList>
    </citation>
    <scope>NUCLEOTIDE SEQUENCE</scope>
    <source>
        <strain evidence="6">E1425</strain>
    </source>
</reference>
<reference evidence="6" key="2">
    <citation type="journal article" date="2022" name="Microbiol. Resour. Announc.">
        <title>Whole-Genome Sequence of Entomortierella parvispora E1425, a Mucoromycotan Fungus Associated with Burkholderiaceae-Related Endosymbiotic Bacteria.</title>
        <authorList>
            <person name="Herlambang A."/>
            <person name="Guo Y."/>
            <person name="Takashima Y."/>
            <person name="Narisawa K."/>
            <person name="Ohta H."/>
            <person name="Nishizawa T."/>
        </authorList>
    </citation>
    <scope>NUCLEOTIDE SEQUENCE</scope>
    <source>
        <strain evidence="6">E1425</strain>
    </source>
</reference>
<comment type="similarity">
    <text evidence="2">Belongs to the cyclin family.</text>
</comment>
<evidence type="ECO:0000259" key="4">
    <source>
        <dbReference type="SMART" id="SM00385"/>
    </source>
</evidence>
<feature type="compositionally biased region" description="Polar residues" evidence="3">
    <location>
        <begin position="199"/>
        <end position="216"/>
    </location>
</feature>
<organism evidence="6 7">
    <name type="scientific">Entomortierella parvispora</name>
    <dbReference type="NCBI Taxonomy" id="205924"/>
    <lineage>
        <taxon>Eukaryota</taxon>
        <taxon>Fungi</taxon>
        <taxon>Fungi incertae sedis</taxon>
        <taxon>Mucoromycota</taxon>
        <taxon>Mortierellomycotina</taxon>
        <taxon>Mortierellomycetes</taxon>
        <taxon>Mortierellales</taxon>
        <taxon>Mortierellaceae</taxon>
        <taxon>Entomortierella</taxon>
    </lineage>
</organism>
<evidence type="ECO:0000256" key="1">
    <source>
        <dbReference type="ARBA" id="ARBA00023127"/>
    </source>
</evidence>
<dbReference type="Pfam" id="PF02984">
    <property type="entry name" value="Cyclin_C"/>
    <property type="match status" value="1"/>
</dbReference>
<feature type="domain" description="Cyclin C-terminal" evidence="5">
    <location>
        <begin position="596"/>
        <end position="711"/>
    </location>
</feature>
<evidence type="ECO:0000313" key="7">
    <source>
        <dbReference type="Proteomes" id="UP000827284"/>
    </source>
</evidence>
<dbReference type="Proteomes" id="UP000827284">
    <property type="component" value="Unassembled WGS sequence"/>
</dbReference>
<evidence type="ECO:0000256" key="3">
    <source>
        <dbReference type="SAM" id="MobiDB-lite"/>
    </source>
</evidence>
<gene>
    <name evidence="6" type="ORF">EMPS_03693</name>
</gene>
<dbReference type="SMART" id="SM00385">
    <property type="entry name" value="CYCLIN"/>
    <property type="match status" value="2"/>
</dbReference>
<protein>
    <recommendedName>
        <fullName evidence="8">Cyclin N-terminal domain-containing protein</fullName>
    </recommendedName>
</protein>
<feature type="compositionally biased region" description="Basic and acidic residues" evidence="3">
    <location>
        <begin position="13"/>
        <end position="31"/>
    </location>
</feature>
<dbReference type="InterPro" id="IPR013763">
    <property type="entry name" value="Cyclin-like_dom"/>
</dbReference>
<name>A0A9P3H796_9FUNG</name>
<feature type="domain" description="Cyclin-like" evidence="4">
    <location>
        <begin position="600"/>
        <end position="681"/>
    </location>
</feature>
<dbReference type="PANTHER" id="PTHR10177">
    <property type="entry name" value="CYCLINS"/>
    <property type="match status" value="1"/>
</dbReference>
<dbReference type="Gene3D" id="1.10.472.10">
    <property type="entry name" value="Cyclin-like"/>
    <property type="match status" value="2"/>
</dbReference>
<keyword evidence="7" id="KW-1185">Reference proteome</keyword>
<dbReference type="SMART" id="SM01332">
    <property type="entry name" value="Cyclin_C"/>
    <property type="match status" value="1"/>
</dbReference>
<dbReference type="InterPro" id="IPR036915">
    <property type="entry name" value="Cyclin-like_sf"/>
</dbReference>
<evidence type="ECO:0000259" key="5">
    <source>
        <dbReference type="SMART" id="SM01332"/>
    </source>
</evidence>
<feature type="region of interest" description="Disordered" evidence="3">
    <location>
        <begin position="1"/>
        <end position="69"/>
    </location>
</feature>
<accession>A0A9P3H796</accession>
<dbReference type="AlphaFoldDB" id="A0A9P3H796"/>
<evidence type="ECO:0008006" key="8">
    <source>
        <dbReference type="Google" id="ProtNLM"/>
    </source>
</evidence>